<evidence type="ECO:0000313" key="2">
    <source>
        <dbReference type="Proteomes" id="UP000050430"/>
    </source>
</evidence>
<protein>
    <submittedName>
        <fullName evidence="1">Uncharacterized protein</fullName>
    </submittedName>
</protein>
<dbReference type="OrthoDB" id="160865at2"/>
<dbReference type="STRING" id="229920.ADM99_14290"/>
<dbReference type="Proteomes" id="UP000050430">
    <property type="component" value="Unassembled WGS sequence"/>
</dbReference>
<keyword evidence="2" id="KW-1185">Reference proteome</keyword>
<gene>
    <name evidence="1" type="ORF">ADM99_14290</name>
</gene>
<dbReference type="RefSeq" id="WP_062422199.1">
    <property type="nucleotide sequence ID" value="NZ_BBYA01000010.1"/>
</dbReference>
<dbReference type="AlphaFoldDB" id="A0A0P6X5Y0"/>
<name>A0A0P6X5Y0_9CHLR</name>
<reference evidence="1 2" key="1">
    <citation type="submission" date="2015-07" db="EMBL/GenBank/DDBJ databases">
        <title>Genome sequence of Leptolinea tardivitalis DSM 16556.</title>
        <authorList>
            <person name="Hemp J."/>
            <person name="Ward L.M."/>
            <person name="Pace L.A."/>
            <person name="Fischer W.W."/>
        </authorList>
    </citation>
    <scope>NUCLEOTIDE SEQUENCE [LARGE SCALE GENOMIC DNA]</scope>
    <source>
        <strain evidence="1 2">YMTK-2</strain>
    </source>
</reference>
<sequence>MKTEHSSNDLALLERRNIPIQRYRKGPGIRETVLLVAPTVTIQGYQYLVDFGNSNPTRFHRVNKNKECSCGAPYCEAIEAVRLYLQSGGARAPDPEGMPPCPICGSKTFRDRDWNGKYTKELGWRCAKGGLRHFLDAKAERIKKRLAENPWLIPPAPGYPGVRRDELMTWEECEAINRKIFIETGYEPTA</sequence>
<accession>A0A0P6X5Y0</accession>
<evidence type="ECO:0000313" key="1">
    <source>
        <dbReference type="EMBL" id="KPL70324.1"/>
    </source>
</evidence>
<dbReference type="EMBL" id="LGCK01000014">
    <property type="protein sequence ID" value="KPL70324.1"/>
    <property type="molecule type" value="Genomic_DNA"/>
</dbReference>
<comment type="caution">
    <text evidence="1">The sequence shown here is derived from an EMBL/GenBank/DDBJ whole genome shotgun (WGS) entry which is preliminary data.</text>
</comment>
<proteinExistence type="predicted"/>
<organism evidence="1 2">
    <name type="scientific">Leptolinea tardivitalis</name>
    <dbReference type="NCBI Taxonomy" id="229920"/>
    <lineage>
        <taxon>Bacteria</taxon>
        <taxon>Bacillati</taxon>
        <taxon>Chloroflexota</taxon>
        <taxon>Anaerolineae</taxon>
        <taxon>Anaerolineales</taxon>
        <taxon>Anaerolineaceae</taxon>
        <taxon>Leptolinea</taxon>
    </lineage>
</organism>